<dbReference type="HAMAP" id="MF_01820">
    <property type="entry name" value="GTPase_RsgA"/>
    <property type="match status" value="1"/>
</dbReference>
<protein>
    <recommendedName>
        <fullName evidence="3">Small ribosomal subunit biogenesis GTPase RsgA</fullName>
        <ecNumber evidence="3">3.6.1.-</ecNumber>
    </recommendedName>
</protein>
<keyword evidence="3" id="KW-0378">Hydrolase</keyword>
<dbReference type="GO" id="GO:0005737">
    <property type="term" value="C:cytoplasm"/>
    <property type="evidence" value="ECO:0007669"/>
    <property type="project" value="UniProtKB-SubCell"/>
</dbReference>
<dbReference type="STRING" id="574349.SAMN05443545_101264"/>
<dbReference type="GO" id="GO:0019843">
    <property type="term" value="F:rRNA binding"/>
    <property type="evidence" value="ECO:0007669"/>
    <property type="project" value="UniProtKB-KW"/>
</dbReference>
<dbReference type="Proteomes" id="UP000198500">
    <property type="component" value="Unassembled WGS sequence"/>
</dbReference>
<comment type="similarity">
    <text evidence="3">Belongs to the TRAFAC class YlqF/YawG GTPase family. RsgA subfamily.</text>
</comment>
<evidence type="ECO:0000313" key="7">
    <source>
        <dbReference type="Proteomes" id="UP000198500"/>
    </source>
</evidence>
<comment type="subunit">
    <text evidence="3">Monomer. Associates with 30S ribosomal subunit, binds 16S rRNA.</text>
</comment>
<feature type="binding site" evidence="3">
    <location>
        <position position="315"/>
    </location>
    <ligand>
        <name>Zn(2+)</name>
        <dbReference type="ChEBI" id="CHEBI:29105"/>
    </ligand>
</feature>
<dbReference type="InterPro" id="IPR027417">
    <property type="entry name" value="P-loop_NTPase"/>
</dbReference>
<dbReference type="Gene3D" id="3.40.50.300">
    <property type="entry name" value="P-loop containing nucleotide triphosphate hydrolases"/>
    <property type="match status" value="1"/>
</dbReference>
<dbReference type="GO" id="GO:0046872">
    <property type="term" value="F:metal ion binding"/>
    <property type="evidence" value="ECO:0007669"/>
    <property type="project" value="UniProtKB-KW"/>
</dbReference>
<dbReference type="AlphaFoldDB" id="A0A1H2R9Y1"/>
<evidence type="ECO:0000313" key="6">
    <source>
        <dbReference type="EMBL" id="SDW16171.1"/>
    </source>
</evidence>
<dbReference type="PANTHER" id="PTHR32120:SF11">
    <property type="entry name" value="SMALL RIBOSOMAL SUBUNIT BIOGENESIS GTPASE RSGA 1, MITOCHONDRIAL-RELATED"/>
    <property type="match status" value="1"/>
</dbReference>
<comment type="function">
    <text evidence="3">One of several proteins that assist in the late maturation steps of the functional core of the 30S ribosomal subunit. Helps release RbfA from mature subunits. May play a role in the assembly of ribosomal proteins into the subunit. Circularly permuted GTPase that catalyzes slow GTP hydrolysis, GTPase activity is stimulated by the 30S ribosomal subunit.</text>
</comment>
<dbReference type="EC" id="3.6.1.-" evidence="3"/>
<dbReference type="NCBIfam" id="NF008931">
    <property type="entry name" value="PRK12288.1"/>
    <property type="match status" value="1"/>
</dbReference>
<evidence type="ECO:0000256" key="1">
    <source>
        <dbReference type="ARBA" id="ARBA00022741"/>
    </source>
</evidence>
<evidence type="ECO:0000259" key="4">
    <source>
        <dbReference type="PROSITE" id="PS50936"/>
    </source>
</evidence>
<dbReference type="CDD" id="cd01854">
    <property type="entry name" value="YjeQ_EngC"/>
    <property type="match status" value="1"/>
</dbReference>
<keyword evidence="3" id="KW-0699">rRNA-binding</keyword>
<keyword evidence="3" id="KW-0479">Metal-binding</keyword>
<dbReference type="Gene3D" id="2.40.50.140">
    <property type="entry name" value="Nucleic acid-binding proteins"/>
    <property type="match status" value="1"/>
</dbReference>
<feature type="binding site" evidence="3">
    <location>
        <position position="320"/>
    </location>
    <ligand>
        <name>Zn(2+)</name>
        <dbReference type="ChEBI" id="CHEBI:29105"/>
    </ligand>
</feature>
<dbReference type="InterPro" id="IPR030378">
    <property type="entry name" value="G_CP_dom"/>
</dbReference>
<sequence length="358" mass="39516">MRLPVGRMHGHCTKLWVGMSKRKLTRQQRWRIEKIQAERAARAARRDHEEATRPTAGQVGVEREGRVIAHFGHTLDVRAAADGVVYRCHRRANLEGLVTGDRVVWRAADDGTGVVVARGARDNILQRPDNRGQLKPVAANLDQILIVFAVEPEPYPNLIDRYLVAAEATGIPPILVLNKCDLLSTQKSGSDLSHLLDGYHALGYPTIKASTAQSDGLDALYHQLAGKTSVFVGQSGVGKSSLIDRLLPGVSLRIGDLSGDARKGTHTTTTAQLYTLPEGGELIDSPGIRDFSLTHLDEQQVTEGFIEFRPFLGRCRFRDCRHRNEPGCALQAAVERGDIHPDRFDSYRRILNSLGIMT</sequence>
<dbReference type="SUPFAM" id="SSF52540">
    <property type="entry name" value="P-loop containing nucleoside triphosphate hydrolases"/>
    <property type="match status" value="1"/>
</dbReference>
<dbReference type="InterPro" id="IPR012340">
    <property type="entry name" value="NA-bd_OB-fold"/>
</dbReference>
<feature type="domain" description="CP-type G" evidence="5">
    <location>
        <begin position="131"/>
        <end position="291"/>
    </location>
</feature>
<evidence type="ECO:0000256" key="2">
    <source>
        <dbReference type="ARBA" id="ARBA00023134"/>
    </source>
</evidence>
<feature type="domain" description="EngC GTPase" evidence="4">
    <location>
        <begin position="139"/>
        <end position="289"/>
    </location>
</feature>
<organism evidence="6 7">
    <name type="scientific">Aidingimonas halophila</name>
    <dbReference type="NCBI Taxonomy" id="574349"/>
    <lineage>
        <taxon>Bacteria</taxon>
        <taxon>Pseudomonadati</taxon>
        <taxon>Pseudomonadota</taxon>
        <taxon>Gammaproteobacteria</taxon>
        <taxon>Oceanospirillales</taxon>
        <taxon>Halomonadaceae</taxon>
        <taxon>Aidingimonas</taxon>
    </lineage>
</organism>
<keyword evidence="3" id="KW-0862">Zinc</keyword>
<proteinExistence type="inferred from homology"/>
<dbReference type="Gene3D" id="1.10.40.50">
    <property type="entry name" value="Probable gtpase engc, domain 3"/>
    <property type="match status" value="1"/>
</dbReference>
<keyword evidence="2 3" id="KW-0342">GTP-binding</keyword>
<gene>
    <name evidence="3" type="primary">rsgA</name>
    <name evidence="6" type="ORF">SAMN05443545_101264</name>
</gene>
<keyword evidence="3" id="KW-0694">RNA-binding</keyword>
<dbReference type="NCBIfam" id="TIGR00157">
    <property type="entry name" value="ribosome small subunit-dependent GTPase A"/>
    <property type="match status" value="1"/>
</dbReference>
<dbReference type="GO" id="GO:0003924">
    <property type="term" value="F:GTPase activity"/>
    <property type="evidence" value="ECO:0007669"/>
    <property type="project" value="UniProtKB-UniRule"/>
</dbReference>
<feature type="binding site" evidence="3">
    <location>
        <position position="322"/>
    </location>
    <ligand>
        <name>Zn(2+)</name>
        <dbReference type="ChEBI" id="CHEBI:29105"/>
    </ligand>
</feature>
<dbReference type="GO" id="GO:0042274">
    <property type="term" value="P:ribosomal small subunit biogenesis"/>
    <property type="evidence" value="ECO:0007669"/>
    <property type="project" value="UniProtKB-UniRule"/>
</dbReference>
<keyword evidence="3" id="KW-0963">Cytoplasm</keyword>
<dbReference type="PANTHER" id="PTHR32120">
    <property type="entry name" value="SMALL RIBOSOMAL SUBUNIT BIOGENESIS GTPASE RSGA"/>
    <property type="match status" value="1"/>
</dbReference>
<dbReference type="InterPro" id="IPR004881">
    <property type="entry name" value="Ribosome_biogen_GTPase_RsgA"/>
</dbReference>
<keyword evidence="3" id="KW-0690">Ribosome biogenesis</keyword>
<accession>A0A1H2R9Y1</accession>
<reference evidence="6 7" key="1">
    <citation type="submission" date="2016-10" db="EMBL/GenBank/DDBJ databases">
        <authorList>
            <person name="de Groot N.N."/>
        </authorList>
    </citation>
    <scope>NUCLEOTIDE SEQUENCE [LARGE SCALE GENOMIC DNA]</scope>
    <source>
        <strain evidence="6 7">DSM 19219</strain>
    </source>
</reference>
<keyword evidence="7" id="KW-1185">Reference proteome</keyword>
<dbReference type="EMBL" id="FNNI01000001">
    <property type="protein sequence ID" value="SDW16171.1"/>
    <property type="molecule type" value="Genomic_DNA"/>
</dbReference>
<feature type="binding site" evidence="3">
    <location>
        <position position="328"/>
    </location>
    <ligand>
        <name>Zn(2+)</name>
        <dbReference type="ChEBI" id="CHEBI:29105"/>
    </ligand>
</feature>
<comment type="subcellular location">
    <subcellularLocation>
        <location evidence="3">Cytoplasm</location>
    </subcellularLocation>
</comment>
<dbReference type="SUPFAM" id="SSF50249">
    <property type="entry name" value="Nucleic acid-binding proteins"/>
    <property type="match status" value="1"/>
</dbReference>
<dbReference type="GO" id="GO:0005525">
    <property type="term" value="F:GTP binding"/>
    <property type="evidence" value="ECO:0007669"/>
    <property type="project" value="UniProtKB-UniRule"/>
</dbReference>
<name>A0A1H2R9Y1_9GAMM</name>
<dbReference type="PROSITE" id="PS51721">
    <property type="entry name" value="G_CP"/>
    <property type="match status" value="1"/>
</dbReference>
<dbReference type="Pfam" id="PF03193">
    <property type="entry name" value="RsgA_GTPase"/>
    <property type="match status" value="1"/>
</dbReference>
<evidence type="ECO:0000259" key="5">
    <source>
        <dbReference type="PROSITE" id="PS51721"/>
    </source>
</evidence>
<dbReference type="InterPro" id="IPR010914">
    <property type="entry name" value="RsgA_GTPase_dom"/>
</dbReference>
<comment type="cofactor">
    <cofactor evidence="3">
        <name>Zn(2+)</name>
        <dbReference type="ChEBI" id="CHEBI:29105"/>
    </cofactor>
    <text evidence="3">Binds 1 zinc ion per subunit.</text>
</comment>
<feature type="binding site" evidence="3">
    <location>
        <begin position="178"/>
        <end position="181"/>
    </location>
    <ligand>
        <name>GTP</name>
        <dbReference type="ChEBI" id="CHEBI:37565"/>
    </ligand>
</feature>
<dbReference type="PROSITE" id="PS50936">
    <property type="entry name" value="ENGC_GTPASE"/>
    <property type="match status" value="1"/>
</dbReference>
<evidence type="ECO:0000256" key="3">
    <source>
        <dbReference type="HAMAP-Rule" id="MF_01820"/>
    </source>
</evidence>
<keyword evidence="1 3" id="KW-0547">Nucleotide-binding</keyword>
<feature type="binding site" evidence="3">
    <location>
        <begin position="233"/>
        <end position="241"/>
    </location>
    <ligand>
        <name>GTP</name>
        <dbReference type="ChEBI" id="CHEBI:37565"/>
    </ligand>
</feature>